<dbReference type="Proteomes" id="UP001458415">
    <property type="component" value="Unassembled WGS sequence"/>
</dbReference>
<gene>
    <name evidence="2" type="ORF">ABT317_20915</name>
</gene>
<dbReference type="RefSeq" id="WP_143668000.1">
    <property type="nucleotide sequence ID" value="NZ_MUBM01000025.1"/>
</dbReference>
<proteinExistence type="predicted"/>
<name>A0ABV1W5A5_9ACTN</name>
<protein>
    <submittedName>
        <fullName evidence="2">Uncharacterized protein</fullName>
    </submittedName>
</protein>
<comment type="caution">
    <text evidence="2">The sequence shown here is derived from an EMBL/GenBank/DDBJ whole genome shotgun (WGS) entry which is preliminary data.</text>
</comment>
<keyword evidence="3" id="KW-1185">Reference proteome</keyword>
<evidence type="ECO:0000313" key="3">
    <source>
        <dbReference type="Proteomes" id="UP001458415"/>
    </source>
</evidence>
<dbReference type="EMBL" id="JBEPCU010000360">
    <property type="protein sequence ID" value="MER6979377.1"/>
    <property type="molecule type" value="Genomic_DNA"/>
</dbReference>
<accession>A0ABV1W5A5</accession>
<sequence>MIEQRAGAGAQGLEINSFGIGPARLDPAPAEPVRKTGYRPRIHPHSPTRARCSSCGEPAVATRIVDVPGPGLRWHDSCHDCMVAGFKLEQT</sequence>
<evidence type="ECO:0000313" key="2">
    <source>
        <dbReference type="EMBL" id="MER6979377.1"/>
    </source>
</evidence>
<feature type="region of interest" description="Disordered" evidence="1">
    <location>
        <begin position="18"/>
        <end position="53"/>
    </location>
</feature>
<evidence type="ECO:0000256" key="1">
    <source>
        <dbReference type="SAM" id="MobiDB-lite"/>
    </source>
</evidence>
<feature type="compositionally biased region" description="Basic residues" evidence="1">
    <location>
        <begin position="36"/>
        <end position="48"/>
    </location>
</feature>
<reference evidence="2 3" key="1">
    <citation type="submission" date="2024-06" db="EMBL/GenBank/DDBJ databases">
        <title>The Natural Products Discovery Center: Release of the First 8490 Sequenced Strains for Exploring Actinobacteria Biosynthetic Diversity.</title>
        <authorList>
            <person name="Kalkreuter E."/>
            <person name="Kautsar S.A."/>
            <person name="Yang D."/>
            <person name="Bader C.D."/>
            <person name="Teijaro C.N."/>
            <person name="Fluegel L."/>
            <person name="Davis C.M."/>
            <person name="Simpson J.R."/>
            <person name="Lauterbach L."/>
            <person name="Steele A.D."/>
            <person name="Gui C."/>
            <person name="Meng S."/>
            <person name="Li G."/>
            <person name="Viehrig K."/>
            <person name="Ye F."/>
            <person name="Su P."/>
            <person name="Kiefer A.F."/>
            <person name="Nichols A."/>
            <person name="Cepeda A.J."/>
            <person name="Yan W."/>
            <person name="Fan B."/>
            <person name="Jiang Y."/>
            <person name="Adhikari A."/>
            <person name="Zheng C.-J."/>
            <person name="Schuster L."/>
            <person name="Cowan T.M."/>
            <person name="Smanski M.J."/>
            <person name="Chevrette M.G."/>
            <person name="De Carvalho L.P.S."/>
            <person name="Shen B."/>
        </authorList>
    </citation>
    <scope>NUCLEOTIDE SEQUENCE [LARGE SCALE GENOMIC DNA]</scope>
    <source>
        <strain evidence="2 3">NPDC000634</strain>
    </source>
</reference>
<organism evidence="2 3">
    <name type="scientific">Streptomyces carpinensis</name>
    <dbReference type="NCBI Taxonomy" id="66369"/>
    <lineage>
        <taxon>Bacteria</taxon>
        <taxon>Bacillati</taxon>
        <taxon>Actinomycetota</taxon>
        <taxon>Actinomycetes</taxon>
        <taxon>Kitasatosporales</taxon>
        <taxon>Streptomycetaceae</taxon>
        <taxon>Streptomyces</taxon>
    </lineage>
</organism>